<dbReference type="SUPFAM" id="SSF48173">
    <property type="entry name" value="Cryptochrome/photolyase FAD-binding domain"/>
    <property type="match status" value="1"/>
</dbReference>
<evidence type="ECO:0000313" key="8">
    <source>
        <dbReference type="Proteomes" id="UP001548189"/>
    </source>
</evidence>
<organism evidence="7 8">
    <name type="scientific">Aliikangiella maris</name>
    <dbReference type="NCBI Taxonomy" id="3162458"/>
    <lineage>
        <taxon>Bacteria</taxon>
        <taxon>Pseudomonadati</taxon>
        <taxon>Pseudomonadota</taxon>
        <taxon>Gammaproteobacteria</taxon>
        <taxon>Oceanospirillales</taxon>
        <taxon>Pleioneaceae</taxon>
        <taxon>Aliikangiella</taxon>
    </lineage>
</organism>
<evidence type="ECO:0000256" key="2">
    <source>
        <dbReference type="ARBA" id="ARBA00001974"/>
    </source>
</evidence>
<dbReference type="InterPro" id="IPR005101">
    <property type="entry name" value="Cryptochr/Photolyase_FAD-bd"/>
</dbReference>
<dbReference type="EC" id="4.1.99.3" evidence="7"/>
<dbReference type="PROSITE" id="PS51645">
    <property type="entry name" value="PHR_CRY_ALPHA_BETA"/>
    <property type="match status" value="1"/>
</dbReference>
<reference evidence="7 8" key="1">
    <citation type="submission" date="2024-06" db="EMBL/GenBank/DDBJ databases">
        <authorList>
            <person name="Li F."/>
        </authorList>
    </citation>
    <scope>NUCLEOTIDE SEQUENCE [LARGE SCALE GENOMIC DNA]</scope>
    <source>
        <strain evidence="7 8">GXAS 311</strain>
    </source>
</reference>
<keyword evidence="7" id="KW-0456">Lyase</keyword>
<dbReference type="Pfam" id="PF03441">
    <property type="entry name" value="FAD_binding_7"/>
    <property type="match status" value="1"/>
</dbReference>
<accession>A0ABV2BSC8</accession>
<dbReference type="EMBL" id="JBEVCJ010000006">
    <property type="protein sequence ID" value="MET1254849.1"/>
    <property type="molecule type" value="Genomic_DNA"/>
</dbReference>
<keyword evidence="4 5" id="KW-0274">FAD</keyword>
<evidence type="ECO:0000256" key="5">
    <source>
        <dbReference type="RuleBase" id="RU004182"/>
    </source>
</evidence>
<comment type="similarity">
    <text evidence="5">Belongs to the DNA photolyase family.</text>
</comment>
<comment type="cofactor">
    <cofactor evidence="2">
        <name>FAD</name>
        <dbReference type="ChEBI" id="CHEBI:57692"/>
    </cofactor>
</comment>
<dbReference type="PANTHER" id="PTHR11455:SF9">
    <property type="entry name" value="CRYPTOCHROME CIRCADIAN CLOCK 5 ISOFORM X1"/>
    <property type="match status" value="1"/>
</dbReference>
<dbReference type="Gene3D" id="3.40.50.620">
    <property type="entry name" value="HUPs"/>
    <property type="match status" value="1"/>
</dbReference>
<evidence type="ECO:0000256" key="4">
    <source>
        <dbReference type="ARBA" id="ARBA00022827"/>
    </source>
</evidence>
<keyword evidence="3 5" id="KW-0285">Flavoprotein</keyword>
<dbReference type="Gene3D" id="1.25.40.80">
    <property type="match status" value="1"/>
</dbReference>
<dbReference type="Gene3D" id="1.10.579.10">
    <property type="entry name" value="DNA Cyclobutane Dipyrimidine Photolyase, subunit A, domain 3"/>
    <property type="match status" value="1"/>
</dbReference>
<dbReference type="RefSeq" id="WP_353874466.1">
    <property type="nucleotide sequence ID" value="NZ_JBEVCJ010000006.1"/>
</dbReference>
<comment type="cofactor">
    <cofactor evidence="1">
        <name>(6R)-5,10-methylene-5,6,7,8-tetrahydrofolate</name>
        <dbReference type="ChEBI" id="CHEBI:15636"/>
    </cofactor>
</comment>
<proteinExistence type="inferred from homology"/>
<dbReference type="InterPro" id="IPR006050">
    <property type="entry name" value="DNA_photolyase_N"/>
</dbReference>
<dbReference type="InterPro" id="IPR002081">
    <property type="entry name" value="Cryptochrome/DNA_photolyase_1"/>
</dbReference>
<dbReference type="InterPro" id="IPR036155">
    <property type="entry name" value="Crypto/Photolyase_N_sf"/>
</dbReference>
<keyword evidence="5" id="KW-0157">Chromophore</keyword>
<dbReference type="SUPFAM" id="SSF52425">
    <property type="entry name" value="Cryptochrome/photolyase, N-terminal domain"/>
    <property type="match status" value="1"/>
</dbReference>
<feature type="domain" description="Photolyase/cryptochrome alpha/beta" evidence="6">
    <location>
        <begin position="3"/>
        <end position="136"/>
    </location>
</feature>
<dbReference type="Proteomes" id="UP001548189">
    <property type="component" value="Unassembled WGS sequence"/>
</dbReference>
<evidence type="ECO:0000256" key="3">
    <source>
        <dbReference type="ARBA" id="ARBA00022630"/>
    </source>
</evidence>
<evidence type="ECO:0000256" key="1">
    <source>
        <dbReference type="ARBA" id="ARBA00001932"/>
    </source>
</evidence>
<dbReference type="Pfam" id="PF00875">
    <property type="entry name" value="DNA_photolyase"/>
    <property type="match status" value="1"/>
</dbReference>
<gene>
    <name evidence="7" type="ORF">ABVT43_06920</name>
</gene>
<name>A0ABV2BSC8_9GAMM</name>
<comment type="caution">
    <text evidence="7">The sequence shown here is derived from an EMBL/GenBank/DDBJ whole genome shotgun (WGS) entry which is preliminary data.</text>
</comment>
<sequence>MKKVNLVWLRNDLRIDDNSALYHAAQDKNCAVFALYFVCQKQWQEHWVGSNQQALIFAALSELKQQLRKLNIPLLILDAGHFSQVPELMQQVVTQLKVDDCYFNREILLNERERDKQVYNRLKDQVKFHSYNDQTLISPHKIVTKEQQGYKVFSDFARAVKSYLADYPLQNFSSPKAKEKSNFNFFDFTQLAEQQFVIDKASIIKKEHTVFSAPSLPEINEKKIHQQLERFCKSALSDYAEQRDYPAISGTSALSAALAVGSLSIKRCYTLAKQSVNERQSQTWINELIWRDFYRSVAWHFPHVVKGHAFNPVDKQLTWSNNTEHFAAWKNAQTGIPIIDAAITQLRQTGWMHNRLRMIVASYLTKNLWIDWREGERFFAEHLFDYDFASNNGGWQWCASVGTDAAPYFRVFNPASQQQKFDPDTSFIKQWLPALKAQPAKNIHKFETLSLPNYPSPQVNLKATRQQAIEAFKQAKG</sequence>
<keyword evidence="8" id="KW-1185">Reference proteome</keyword>
<evidence type="ECO:0000259" key="6">
    <source>
        <dbReference type="PROSITE" id="PS51645"/>
    </source>
</evidence>
<dbReference type="GO" id="GO:0003904">
    <property type="term" value="F:deoxyribodipyrimidine photo-lyase activity"/>
    <property type="evidence" value="ECO:0007669"/>
    <property type="project" value="UniProtKB-EC"/>
</dbReference>
<dbReference type="InterPro" id="IPR036134">
    <property type="entry name" value="Crypto/Photolyase_FAD-like_sf"/>
</dbReference>
<dbReference type="PRINTS" id="PR00147">
    <property type="entry name" value="DNAPHOTLYASE"/>
</dbReference>
<protein>
    <submittedName>
        <fullName evidence="7">Deoxyribodipyrimidine photo-lyase</fullName>
        <ecNumber evidence="7">4.1.99.3</ecNumber>
    </submittedName>
</protein>
<dbReference type="PANTHER" id="PTHR11455">
    <property type="entry name" value="CRYPTOCHROME"/>
    <property type="match status" value="1"/>
</dbReference>
<evidence type="ECO:0000313" key="7">
    <source>
        <dbReference type="EMBL" id="MET1254849.1"/>
    </source>
</evidence>
<dbReference type="InterPro" id="IPR014729">
    <property type="entry name" value="Rossmann-like_a/b/a_fold"/>
</dbReference>